<evidence type="ECO:0000313" key="1">
    <source>
        <dbReference type="EMBL" id="KAJ8419549.1"/>
    </source>
</evidence>
<dbReference type="OrthoDB" id="1913335at2759"/>
<name>A0A9Q1GHJ7_9CARY</name>
<dbReference type="AlphaFoldDB" id="A0A9Q1GHJ7"/>
<dbReference type="Proteomes" id="UP001153076">
    <property type="component" value="Unassembled WGS sequence"/>
</dbReference>
<gene>
    <name evidence="1" type="ORF">Cgig2_013445</name>
</gene>
<dbReference type="EMBL" id="JAKOGI010004900">
    <property type="protein sequence ID" value="KAJ8419549.1"/>
    <property type="molecule type" value="Genomic_DNA"/>
</dbReference>
<evidence type="ECO:0000313" key="2">
    <source>
        <dbReference type="Proteomes" id="UP001153076"/>
    </source>
</evidence>
<reference evidence="1" key="1">
    <citation type="submission" date="2022-04" db="EMBL/GenBank/DDBJ databases">
        <title>Carnegiea gigantea Genome sequencing and assembly v2.</title>
        <authorList>
            <person name="Copetti D."/>
            <person name="Sanderson M.J."/>
            <person name="Burquez A."/>
            <person name="Wojciechowski M.F."/>
        </authorList>
    </citation>
    <scope>NUCLEOTIDE SEQUENCE</scope>
    <source>
        <strain evidence="1">SGP5-SGP5p</strain>
        <tissue evidence="1">Aerial part</tissue>
    </source>
</reference>
<protein>
    <submittedName>
        <fullName evidence="1">Uncharacterized protein</fullName>
    </submittedName>
</protein>
<keyword evidence="2" id="KW-1185">Reference proteome</keyword>
<organism evidence="1 2">
    <name type="scientific">Carnegiea gigantea</name>
    <dbReference type="NCBI Taxonomy" id="171969"/>
    <lineage>
        <taxon>Eukaryota</taxon>
        <taxon>Viridiplantae</taxon>
        <taxon>Streptophyta</taxon>
        <taxon>Embryophyta</taxon>
        <taxon>Tracheophyta</taxon>
        <taxon>Spermatophyta</taxon>
        <taxon>Magnoliopsida</taxon>
        <taxon>eudicotyledons</taxon>
        <taxon>Gunneridae</taxon>
        <taxon>Pentapetalae</taxon>
        <taxon>Caryophyllales</taxon>
        <taxon>Cactineae</taxon>
        <taxon>Cactaceae</taxon>
        <taxon>Cactoideae</taxon>
        <taxon>Echinocereeae</taxon>
        <taxon>Carnegiea</taxon>
    </lineage>
</organism>
<comment type="caution">
    <text evidence="1">The sequence shown here is derived from an EMBL/GenBank/DDBJ whole genome shotgun (WGS) entry which is preliminary data.</text>
</comment>
<proteinExistence type="predicted"/>
<accession>A0A9Q1GHJ7</accession>
<sequence length="152" mass="17487">MDKTWIKASVTSESYKVVNLVDQPSWFADCQWEKLKSNIRSKKAKANAFVLCMVYVEHMLHEKARNLVANKTSELGISKPINSAAKSEIHNVVWKELMKGETPRRPLNYVSNNKTHDDLRGIRKRSSSPVLEAKISFEDSQIKRMENIIKDL</sequence>